<dbReference type="Pfam" id="PF07647">
    <property type="entry name" value="SAM_2"/>
    <property type="match status" value="1"/>
</dbReference>
<protein>
    <submittedName>
        <fullName evidence="3">Sterile alpha motif/pointed domain-containing protein</fullName>
    </submittedName>
</protein>
<evidence type="ECO:0000313" key="3">
    <source>
        <dbReference type="EMBL" id="KVH99118.1"/>
    </source>
</evidence>
<evidence type="ECO:0000259" key="2">
    <source>
        <dbReference type="Pfam" id="PF07647"/>
    </source>
</evidence>
<sequence length="234" mass="26256">MQHKVMDWFSWLSKTRLEPPFIHEYAIAFSYNQLQQEDISYFNHEFLQSMGIAIAKHRLEILKLAKGSTGSHPMAKLIKAIKKTKTSLASYVRTWVDRRRDSAALVMVQKRRSYSSRWKGTMLKRNNRLVTSSTAKHGGSAATLLLTNGGHRRPMVGRSGGAKVNSFSSPLVYNLHRYHDDDEDKADDGGDHREINSFSDDDGGGSDGGGGGYWSSTGGEEIKWDAMFQNLKPT</sequence>
<keyword evidence="4" id="KW-1185">Reference proteome</keyword>
<feature type="region of interest" description="Disordered" evidence="1">
    <location>
        <begin position="180"/>
        <end position="220"/>
    </location>
</feature>
<dbReference type="InterPro" id="IPR001660">
    <property type="entry name" value="SAM"/>
</dbReference>
<dbReference type="AlphaFoldDB" id="A0A103XYC9"/>
<dbReference type="Gene3D" id="1.10.150.50">
    <property type="entry name" value="Transcription Factor, Ets-1"/>
    <property type="match status" value="1"/>
</dbReference>
<comment type="caution">
    <text evidence="3">The sequence shown here is derived from an EMBL/GenBank/DDBJ whole genome shotgun (WGS) entry which is preliminary data.</text>
</comment>
<dbReference type="OMA" id="FSWLSNT"/>
<reference evidence="3 4" key="1">
    <citation type="journal article" date="2016" name="Sci. Rep.">
        <title>The genome sequence of the outbreeding globe artichoke constructed de novo incorporating a phase-aware low-pass sequencing strategy of F1 progeny.</title>
        <authorList>
            <person name="Scaglione D."/>
            <person name="Reyes-Chin-Wo S."/>
            <person name="Acquadro A."/>
            <person name="Froenicke L."/>
            <person name="Portis E."/>
            <person name="Beitel C."/>
            <person name="Tirone M."/>
            <person name="Mauro R."/>
            <person name="Lo Monaco A."/>
            <person name="Mauromicale G."/>
            <person name="Faccioli P."/>
            <person name="Cattivelli L."/>
            <person name="Rieseberg L."/>
            <person name="Michelmore R."/>
            <person name="Lanteri S."/>
        </authorList>
    </citation>
    <scope>NUCLEOTIDE SEQUENCE [LARGE SCALE GENOMIC DNA]</scope>
    <source>
        <strain evidence="3">2C</strain>
    </source>
</reference>
<dbReference type="Proteomes" id="UP000243975">
    <property type="component" value="Unassembled WGS sequence"/>
</dbReference>
<dbReference type="EMBL" id="LEKV01003637">
    <property type="protein sequence ID" value="KVH99118.1"/>
    <property type="molecule type" value="Genomic_DNA"/>
</dbReference>
<proteinExistence type="predicted"/>
<name>A0A103XYC9_CYNCS</name>
<evidence type="ECO:0000313" key="4">
    <source>
        <dbReference type="Proteomes" id="UP000243975"/>
    </source>
</evidence>
<dbReference type="Gramene" id="KVH99118">
    <property type="protein sequence ID" value="KVH99118"/>
    <property type="gene ID" value="Ccrd_022694"/>
</dbReference>
<dbReference type="PANTHER" id="PTHR33915:SF1">
    <property type="entry name" value="OS04G0644100 PROTEIN"/>
    <property type="match status" value="1"/>
</dbReference>
<dbReference type="InterPro" id="IPR013761">
    <property type="entry name" value="SAM/pointed_sf"/>
</dbReference>
<accession>A0A103XYC9</accession>
<dbReference type="STRING" id="59895.A0A103XYC9"/>
<dbReference type="SUPFAM" id="SSF47769">
    <property type="entry name" value="SAM/Pointed domain"/>
    <property type="match status" value="1"/>
</dbReference>
<dbReference type="CDD" id="cd09487">
    <property type="entry name" value="SAM_superfamily"/>
    <property type="match status" value="1"/>
</dbReference>
<gene>
    <name evidence="3" type="ORF">Ccrd_022694</name>
</gene>
<feature type="domain" description="SAM" evidence="2">
    <location>
        <begin position="11"/>
        <end position="63"/>
    </location>
</feature>
<organism evidence="3 4">
    <name type="scientific">Cynara cardunculus var. scolymus</name>
    <name type="common">Globe artichoke</name>
    <name type="synonym">Cynara scolymus</name>
    <dbReference type="NCBI Taxonomy" id="59895"/>
    <lineage>
        <taxon>Eukaryota</taxon>
        <taxon>Viridiplantae</taxon>
        <taxon>Streptophyta</taxon>
        <taxon>Embryophyta</taxon>
        <taxon>Tracheophyta</taxon>
        <taxon>Spermatophyta</taxon>
        <taxon>Magnoliopsida</taxon>
        <taxon>eudicotyledons</taxon>
        <taxon>Gunneridae</taxon>
        <taxon>Pentapetalae</taxon>
        <taxon>asterids</taxon>
        <taxon>campanulids</taxon>
        <taxon>Asterales</taxon>
        <taxon>Asteraceae</taxon>
        <taxon>Carduoideae</taxon>
        <taxon>Cardueae</taxon>
        <taxon>Carduinae</taxon>
        <taxon>Cynara</taxon>
    </lineage>
</organism>
<evidence type="ECO:0000256" key="1">
    <source>
        <dbReference type="SAM" id="MobiDB-lite"/>
    </source>
</evidence>
<dbReference type="PANTHER" id="PTHR33915">
    <property type="entry name" value="OSJNBA0033G05.11 PROTEIN"/>
    <property type="match status" value="1"/>
</dbReference>